<comment type="caution">
    <text evidence="1">The sequence shown here is derived from an EMBL/GenBank/DDBJ whole genome shotgun (WGS) entry which is preliminary data.</text>
</comment>
<dbReference type="RefSeq" id="XP_013263144.1">
    <property type="nucleotide sequence ID" value="XM_013407690.1"/>
</dbReference>
<dbReference type="STRING" id="1182545.A0A072PKA7"/>
<reference evidence="1 2" key="1">
    <citation type="submission" date="2013-03" db="EMBL/GenBank/DDBJ databases">
        <title>The Genome Sequence of Exophiala aquamarina CBS 119918.</title>
        <authorList>
            <consortium name="The Broad Institute Genomics Platform"/>
            <person name="Cuomo C."/>
            <person name="de Hoog S."/>
            <person name="Gorbushina A."/>
            <person name="Walker B."/>
            <person name="Young S.K."/>
            <person name="Zeng Q."/>
            <person name="Gargeya S."/>
            <person name="Fitzgerald M."/>
            <person name="Haas B."/>
            <person name="Abouelleil A."/>
            <person name="Allen A.W."/>
            <person name="Alvarado L."/>
            <person name="Arachchi H.M."/>
            <person name="Berlin A.M."/>
            <person name="Chapman S.B."/>
            <person name="Gainer-Dewar J."/>
            <person name="Goldberg J."/>
            <person name="Griggs A."/>
            <person name="Gujja S."/>
            <person name="Hansen M."/>
            <person name="Howarth C."/>
            <person name="Imamovic A."/>
            <person name="Ireland A."/>
            <person name="Larimer J."/>
            <person name="McCowan C."/>
            <person name="Murphy C."/>
            <person name="Pearson M."/>
            <person name="Poon T.W."/>
            <person name="Priest M."/>
            <person name="Roberts A."/>
            <person name="Saif S."/>
            <person name="Shea T."/>
            <person name="Sisk P."/>
            <person name="Sykes S."/>
            <person name="Wortman J."/>
            <person name="Nusbaum C."/>
            <person name="Birren B."/>
        </authorList>
    </citation>
    <scope>NUCLEOTIDE SEQUENCE [LARGE SCALE GENOMIC DNA]</scope>
    <source>
        <strain evidence="1 2">CBS 119918</strain>
    </source>
</reference>
<dbReference type="HOGENOM" id="CLU_2704802_0_0_1"/>
<dbReference type="AlphaFoldDB" id="A0A072PKA7"/>
<name>A0A072PKA7_9EURO</name>
<dbReference type="VEuPathDB" id="FungiDB:A1O9_02115"/>
<proteinExistence type="predicted"/>
<accession>A0A072PKA7</accession>
<dbReference type="Gene3D" id="3.40.50.720">
    <property type="entry name" value="NAD(P)-binding Rossmann-like Domain"/>
    <property type="match status" value="1"/>
</dbReference>
<organism evidence="1 2">
    <name type="scientific">Exophiala aquamarina CBS 119918</name>
    <dbReference type="NCBI Taxonomy" id="1182545"/>
    <lineage>
        <taxon>Eukaryota</taxon>
        <taxon>Fungi</taxon>
        <taxon>Dikarya</taxon>
        <taxon>Ascomycota</taxon>
        <taxon>Pezizomycotina</taxon>
        <taxon>Eurotiomycetes</taxon>
        <taxon>Chaetothyriomycetidae</taxon>
        <taxon>Chaetothyriales</taxon>
        <taxon>Herpotrichiellaceae</taxon>
        <taxon>Exophiala</taxon>
    </lineage>
</organism>
<protein>
    <submittedName>
        <fullName evidence="1">Uncharacterized protein</fullName>
    </submittedName>
</protein>
<dbReference type="Gene3D" id="3.90.180.10">
    <property type="entry name" value="Medium-chain alcohol dehydrogenases, catalytic domain"/>
    <property type="match status" value="1"/>
</dbReference>
<dbReference type="OrthoDB" id="9992527at2759"/>
<dbReference type="EMBL" id="AMGV01000002">
    <property type="protein sequence ID" value="KEF60554.1"/>
    <property type="molecule type" value="Genomic_DNA"/>
</dbReference>
<dbReference type="GeneID" id="25277060"/>
<evidence type="ECO:0000313" key="2">
    <source>
        <dbReference type="Proteomes" id="UP000027920"/>
    </source>
</evidence>
<sequence>MFLPESKPAREFAVAFYKWLPEDGKLQANPIRLMPGGLEKIMDDGLRLLGSGKMEDRDFNRTEKWMKPVSAES</sequence>
<gene>
    <name evidence="1" type="ORF">A1O9_02115</name>
</gene>
<keyword evidence="2" id="KW-1185">Reference proteome</keyword>
<dbReference type="Proteomes" id="UP000027920">
    <property type="component" value="Unassembled WGS sequence"/>
</dbReference>
<evidence type="ECO:0000313" key="1">
    <source>
        <dbReference type="EMBL" id="KEF60554.1"/>
    </source>
</evidence>